<keyword evidence="2" id="KW-0270">Exopolysaccharide synthesis</keyword>
<dbReference type="AlphaFoldDB" id="A0A0F3IQQ5"/>
<keyword evidence="3" id="KW-1133">Transmembrane helix</keyword>
<dbReference type="GO" id="GO:0009242">
    <property type="term" value="P:colanic acid biosynthetic process"/>
    <property type="evidence" value="ECO:0007669"/>
    <property type="project" value="TreeGrafter"/>
</dbReference>
<feature type="transmembrane region" description="Helical" evidence="3">
    <location>
        <begin position="39"/>
        <end position="62"/>
    </location>
</feature>
<comment type="caution">
    <text evidence="5">The sequence shown here is derived from an EMBL/GenBank/DDBJ whole genome shotgun (WGS) entry which is preliminary data.</text>
</comment>
<keyword evidence="6" id="KW-1185">Reference proteome</keyword>
<proteinExistence type="inferred from homology"/>
<dbReference type="OrthoDB" id="9808602at2"/>
<evidence type="ECO:0000313" key="5">
    <source>
        <dbReference type="EMBL" id="KJV08888.1"/>
    </source>
</evidence>
<dbReference type="Pfam" id="PF02397">
    <property type="entry name" value="Bac_transf"/>
    <property type="match status" value="1"/>
</dbReference>
<dbReference type="GO" id="GO:0000271">
    <property type="term" value="P:polysaccharide biosynthetic process"/>
    <property type="evidence" value="ECO:0007669"/>
    <property type="project" value="UniProtKB-KW"/>
</dbReference>
<evidence type="ECO:0000256" key="1">
    <source>
        <dbReference type="ARBA" id="ARBA00006464"/>
    </source>
</evidence>
<evidence type="ECO:0000256" key="3">
    <source>
        <dbReference type="SAM" id="Phobius"/>
    </source>
</evidence>
<name>A0A0F3IQQ5_9PROT</name>
<dbReference type="PATRIC" id="fig|552518.3.peg.2778"/>
<dbReference type="PANTHER" id="PTHR30576:SF21">
    <property type="entry name" value="UDP-GLUCOSE:UNDECAPRENYL-PHOSPHATE GLUCOSE-1-PHOSPHATE TRANSFERASE"/>
    <property type="match status" value="1"/>
</dbReference>
<dbReference type="EMBL" id="LAJY01000419">
    <property type="protein sequence ID" value="KJV08888.1"/>
    <property type="molecule type" value="Genomic_DNA"/>
</dbReference>
<reference evidence="5 6" key="1">
    <citation type="submission" date="2015-03" db="EMBL/GenBank/DDBJ databases">
        <title>Draft genome sequence of Elstera litoralis.</title>
        <authorList>
            <person name="Rahalkar M.C."/>
            <person name="Dhakephalkar P.K."/>
            <person name="Pore S.D."/>
            <person name="Arora P."/>
            <person name="Kapse N.G."/>
            <person name="Pandit P.S."/>
        </authorList>
    </citation>
    <scope>NUCLEOTIDE SEQUENCE [LARGE SCALE GENOMIC DNA]</scope>
    <source>
        <strain evidence="5 6">Dia-1</strain>
    </source>
</reference>
<keyword evidence="3" id="KW-0812">Transmembrane</keyword>
<evidence type="ECO:0000256" key="2">
    <source>
        <dbReference type="ARBA" id="ARBA00023169"/>
    </source>
</evidence>
<dbReference type="Proteomes" id="UP000033774">
    <property type="component" value="Unassembled WGS sequence"/>
</dbReference>
<keyword evidence="3" id="KW-0472">Membrane</keyword>
<accession>A0A0F3IQQ5</accession>
<protein>
    <submittedName>
        <fullName evidence="5">Sugar transferase</fullName>
    </submittedName>
</protein>
<dbReference type="PANTHER" id="PTHR30576">
    <property type="entry name" value="COLANIC BIOSYNTHESIS UDP-GLUCOSE LIPID CARRIER TRANSFERASE"/>
    <property type="match status" value="1"/>
</dbReference>
<gene>
    <name evidence="5" type="ORF">VZ95_14880</name>
</gene>
<evidence type="ECO:0000313" key="6">
    <source>
        <dbReference type="Proteomes" id="UP000033774"/>
    </source>
</evidence>
<dbReference type="InterPro" id="IPR003362">
    <property type="entry name" value="Bact_transf"/>
</dbReference>
<evidence type="ECO:0000259" key="4">
    <source>
        <dbReference type="Pfam" id="PF02397"/>
    </source>
</evidence>
<keyword evidence="5" id="KW-0808">Transferase</keyword>
<comment type="similarity">
    <text evidence="1">Belongs to the bacterial sugar transferase family.</text>
</comment>
<dbReference type="RefSeq" id="WP_045776556.1">
    <property type="nucleotide sequence ID" value="NZ_LAJY01000419.1"/>
</dbReference>
<dbReference type="GO" id="GO:0089702">
    <property type="term" value="F:undecaprenyl-phosphate glucose phosphotransferase activity"/>
    <property type="evidence" value="ECO:0007669"/>
    <property type="project" value="TreeGrafter"/>
</dbReference>
<organism evidence="5 6">
    <name type="scientific">Elstera litoralis</name>
    <dbReference type="NCBI Taxonomy" id="552518"/>
    <lineage>
        <taxon>Bacteria</taxon>
        <taxon>Pseudomonadati</taxon>
        <taxon>Pseudomonadota</taxon>
        <taxon>Alphaproteobacteria</taxon>
        <taxon>Rhodospirillales</taxon>
        <taxon>Rhodospirillaceae</taxon>
        <taxon>Elstera</taxon>
    </lineage>
</organism>
<sequence>MTDDLTLETLAADWDRSTAPPVLSHQPASVRYGKRFVDVMGALVGLALTAPVLPLIALAIRLDSPGPILFRQLRVGESTAQKTKLFYMIKFRSMGVNAEAKTGPVWATKNDPRVTRVGRFMRKTRLDEIPQLLNVLKGDMSLIGPRPERPGIVPRLENSIPFFSERVYGVRPGITGLAQVYQGYDETVEDTRCKVGYDHAYALSLTKARHWLAMDAMIVLRTVLVVVTGRGH</sequence>
<feature type="domain" description="Bacterial sugar transferase" evidence="4">
    <location>
        <begin position="34"/>
        <end position="227"/>
    </location>
</feature>